<dbReference type="PROSITE" id="PS00086">
    <property type="entry name" value="CYTOCHROME_P450"/>
    <property type="match status" value="1"/>
</dbReference>
<dbReference type="PANTHER" id="PTHR46696:SF1">
    <property type="entry name" value="CYTOCHROME P450 YJIB-RELATED"/>
    <property type="match status" value="1"/>
</dbReference>
<dbReference type="CDD" id="cd11029">
    <property type="entry name" value="CYP107-like"/>
    <property type="match status" value="1"/>
</dbReference>
<dbReference type="SUPFAM" id="SSF48264">
    <property type="entry name" value="Cytochrome P450"/>
    <property type="match status" value="1"/>
</dbReference>
<dbReference type="InterPro" id="IPR017972">
    <property type="entry name" value="Cyt_P450_CS"/>
</dbReference>
<evidence type="ECO:0000256" key="7">
    <source>
        <dbReference type="RuleBase" id="RU000461"/>
    </source>
</evidence>
<reference evidence="9" key="1">
    <citation type="submission" date="2021-01" db="EMBL/GenBank/DDBJ databases">
        <title>Whole genome shotgun sequence of Actinoplanes cyaneus NBRC 14990.</title>
        <authorList>
            <person name="Komaki H."/>
            <person name="Tamura T."/>
        </authorList>
    </citation>
    <scope>NUCLEOTIDE SEQUENCE</scope>
    <source>
        <strain evidence="9">NBRC 14990</strain>
    </source>
</reference>
<dbReference type="GO" id="GO:0020037">
    <property type="term" value="F:heme binding"/>
    <property type="evidence" value="ECO:0007669"/>
    <property type="project" value="InterPro"/>
</dbReference>
<evidence type="ECO:0000256" key="3">
    <source>
        <dbReference type="ARBA" id="ARBA00022723"/>
    </source>
</evidence>
<evidence type="ECO:0000256" key="1">
    <source>
        <dbReference type="ARBA" id="ARBA00010617"/>
    </source>
</evidence>
<dbReference type="FunFam" id="1.10.630.10:FF:000018">
    <property type="entry name" value="Cytochrome P450 monooxygenase"/>
    <property type="match status" value="1"/>
</dbReference>
<dbReference type="GO" id="GO:0017000">
    <property type="term" value="P:antibiotic biosynthetic process"/>
    <property type="evidence" value="ECO:0007669"/>
    <property type="project" value="UniProtKB-ARBA"/>
</dbReference>
<evidence type="ECO:0000256" key="8">
    <source>
        <dbReference type="SAM" id="MobiDB-lite"/>
    </source>
</evidence>
<name>A0A919IFW4_9ACTN</name>
<comment type="caution">
    <text evidence="9">The sequence shown here is derived from an EMBL/GenBank/DDBJ whole genome shotgun (WGS) entry which is preliminary data.</text>
</comment>
<evidence type="ECO:0000256" key="4">
    <source>
        <dbReference type="ARBA" id="ARBA00023002"/>
    </source>
</evidence>
<evidence type="ECO:0000313" key="10">
    <source>
        <dbReference type="Proteomes" id="UP000619479"/>
    </source>
</evidence>
<proteinExistence type="inferred from homology"/>
<dbReference type="InterPro" id="IPR036396">
    <property type="entry name" value="Cyt_P450_sf"/>
</dbReference>
<dbReference type="GO" id="GO:0004497">
    <property type="term" value="F:monooxygenase activity"/>
    <property type="evidence" value="ECO:0007669"/>
    <property type="project" value="UniProtKB-KW"/>
</dbReference>
<dbReference type="EMBL" id="BOMH01000017">
    <property type="protein sequence ID" value="GID64441.1"/>
    <property type="molecule type" value="Genomic_DNA"/>
</dbReference>
<sequence length="407" mass="44319">MTQETVDLGGTTFQDDPHAAYADWRRTGPVRRAVLPSGAHAWIVTRYEDSRRALTDPRLSKQATPAPEGQSAGGSRTAGAAPTSPGIGAAISRHMLAVDPPDHTRLRRLVSAAFTARRIEALRPRIEQIATELLDGFDGRDRADLIDEFAFPLPIQVICELLGLPQEDRDDFREWSDAVVAGAAAGPRLAPAIEAMVTYIHALLAERRKSPGDDLLSGLIQVRDAEDRLTEDELSSMVFLLLVAGHETTVNLIGNGAYLLLRDRTAWERVRADRALLPSAIEEFLRYEGPLKTSTFRIATEDVELGGVTIPAGDAVIIGLLSANRDDERFPDAGELRLDRVQSPGHLAFGHGIHYCLGAPLARLEAQVAFTALFDRHPGLRLAVPAGDLTWRPGLLLRGLQGLPVFL</sequence>
<organism evidence="9 10">
    <name type="scientific">Actinoplanes cyaneus</name>
    <dbReference type="NCBI Taxonomy" id="52696"/>
    <lineage>
        <taxon>Bacteria</taxon>
        <taxon>Bacillati</taxon>
        <taxon>Actinomycetota</taxon>
        <taxon>Actinomycetes</taxon>
        <taxon>Micromonosporales</taxon>
        <taxon>Micromonosporaceae</taxon>
        <taxon>Actinoplanes</taxon>
    </lineage>
</organism>
<dbReference type="InterPro" id="IPR001128">
    <property type="entry name" value="Cyt_P450"/>
</dbReference>
<dbReference type="Gene3D" id="1.10.630.10">
    <property type="entry name" value="Cytochrome P450"/>
    <property type="match status" value="1"/>
</dbReference>
<evidence type="ECO:0000256" key="2">
    <source>
        <dbReference type="ARBA" id="ARBA00022617"/>
    </source>
</evidence>
<keyword evidence="10" id="KW-1185">Reference proteome</keyword>
<dbReference type="PRINTS" id="PR00359">
    <property type="entry name" value="BP450"/>
</dbReference>
<comment type="similarity">
    <text evidence="1 7">Belongs to the cytochrome P450 family.</text>
</comment>
<keyword evidence="3 7" id="KW-0479">Metal-binding</keyword>
<dbReference type="Pfam" id="PF00067">
    <property type="entry name" value="p450"/>
    <property type="match status" value="1"/>
</dbReference>
<dbReference type="GO" id="GO:0016705">
    <property type="term" value="F:oxidoreductase activity, acting on paired donors, with incorporation or reduction of molecular oxygen"/>
    <property type="evidence" value="ECO:0007669"/>
    <property type="project" value="InterPro"/>
</dbReference>
<feature type="region of interest" description="Disordered" evidence="8">
    <location>
        <begin position="56"/>
        <end position="86"/>
    </location>
</feature>
<accession>A0A919IFW4</accession>
<dbReference type="RefSeq" id="WP_203739947.1">
    <property type="nucleotide sequence ID" value="NZ_BAAAUC010000007.1"/>
</dbReference>
<evidence type="ECO:0000256" key="5">
    <source>
        <dbReference type="ARBA" id="ARBA00023004"/>
    </source>
</evidence>
<keyword evidence="6 7" id="KW-0503">Monooxygenase</keyword>
<dbReference type="GO" id="GO:0005506">
    <property type="term" value="F:iron ion binding"/>
    <property type="evidence" value="ECO:0007669"/>
    <property type="project" value="InterPro"/>
</dbReference>
<dbReference type="Proteomes" id="UP000619479">
    <property type="component" value="Unassembled WGS sequence"/>
</dbReference>
<keyword evidence="5 7" id="KW-0408">Iron</keyword>
<protein>
    <submittedName>
        <fullName evidence="9">Cytochrome P450</fullName>
    </submittedName>
</protein>
<dbReference type="AlphaFoldDB" id="A0A919IFW4"/>
<evidence type="ECO:0000313" key="9">
    <source>
        <dbReference type="EMBL" id="GID64441.1"/>
    </source>
</evidence>
<keyword evidence="2 7" id="KW-0349">Heme</keyword>
<evidence type="ECO:0000256" key="6">
    <source>
        <dbReference type="ARBA" id="ARBA00023033"/>
    </source>
</evidence>
<dbReference type="InterPro" id="IPR002397">
    <property type="entry name" value="Cyt_P450_B"/>
</dbReference>
<gene>
    <name evidence="9" type="ORF">Acy02nite_23220</name>
</gene>
<keyword evidence="4 7" id="KW-0560">Oxidoreductase</keyword>
<dbReference type="PANTHER" id="PTHR46696">
    <property type="entry name" value="P450, PUTATIVE (EUROFUNG)-RELATED"/>
    <property type="match status" value="1"/>
</dbReference>